<dbReference type="UniPathway" id="UPA00079"/>
<dbReference type="InterPro" id="IPR011766">
    <property type="entry name" value="TPP_enzyme_TPP-bd"/>
</dbReference>
<name>A0A0P9CD83_9BACL</name>
<dbReference type="HAMAP" id="MF_01659">
    <property type="entry name" value="MenD"/>
    <property type="match status" value="1"/>
</dbReference>
<sequence>MENANLSVVHTFIDELWQFGVRHICISPGSRSTPVTISAATHGGFQLHTLLDERSSAFFALGLARRLAQPVLLVCTSGTAAANYHPAVMEALQSRVPLLVLTSDRPPELYHVGANQTVPQIEMFGTHVKWSVQMPVPEDTKTIHRHAAATAWRAAAVAMSQPQGPVHINWPFREPLIPSARIPNNQETAGADKLQRGPLGLSLLGVAELEPAASVVLGIASLIDAAKRPLIVAGPQEGVDVAGAVLRLASKIQAPILADPLSQVRTHLSASDRVEIVDTYDWFIGPDFNALPQPDLILRFGRTPTSKGLLQYLGSLVEARQVVCSEGPEWMDASVSATDVVISDPTRLIDRLLEQPTQNAFDGGWLQRWETYNQRVRALVQEAANASFFDGDATEQQASLPFEGRLWLELAPHLVAGANVFVGNSMPIRDMDGFFLARCGAKCQLRVFGNRGVSGIDGIVSSAAGTAAAYRERTILVLGDVSFYHDLNGLLAVMREKLPLSIILVHNDGGGIFTGLPQAEVRETFDYFQTPHGLDFRSAVEMYDGLFLTASDWTTFSNHLFAAMQTEGVAVVELRTSAHESTRRRRWIRQLVREIEM</sequence>
<dbReference type="GO" id="GO:0070204">
    <property type="term" value="F:2-succinyl-5-enolpyruvyl-6-hydroxy-3-cyclohexene-1-carboxylic-acid synthase activity"/>
    <property type="evidence" value="ECO:0007669"/>
    <property type="project" value="UniProtKB-UniRule"/>
</dbReference>
<comment type="similarity">
    <text evidence="7">Belongs to the TPP enzyme family. MenD subfamily.</text>
</comment>
<evidence type="ECO:0000313" key="11">
    <source>
        <dbReference type="EMBL" id="KPV43695.1"/>
    </source>
</evidence>
<dbReference type="Pfam" id="PF02775">
    <property type="entry name" value="TPP_enzyme_C"/>
    <property type="match status" value="1"/>
</dbReference>
<evidence type="ECO:0000313" key="12">
    <source>
        <dbReference type="Proteomes" id="UP000050482"/>
    </source>
</evidence>
<reference evidence="11 12" key="1">
    <citation type="submission" date="2015-09" db="EMBL/GenBank/DDBJ databases">
        <title>Draft genome sequence of Alicyclobacillus ferrooxydans DSM 22381.</title>
        <authorList>
            <person name="Hemp J."/>
        </authorList>
    </citation>
    <scope>NUCLEOTIDE SEQUENCE [LARGE SCALE GENOMIC DNA]</scope>
    <source>
        <strain evidence="11 12">TC-34</strain>
    </source>
</reference>
<keyword evidence="5 7" id="KW-0786">Thiamine pyrophosphate</keyword>
<dbReference type="PANTHER" id="PTHR42916">
    <property type="entry name" value="2-SUCCINYL-5-ENOLPYRUVYL-6-HYDROXY-3-CYCLOHEXENE-1-CARBOXYLATE SYNTHASE"/>
    <property type="match status" value="1"/>
</dbReference>
<gene>
    <name evidence="7" type="primary">menD</name>
    <name evidence="11" type="ORF">AN477_11055</name>
</gene>
<dbReference type="InterPro" id="IPR012001">
    <property type="entry name" value="Thiamin_PyroP_enz_TPP-bd_dom"/>
</dbReference>
<dbReference type="PANTHER" id="PTHR42916:SF1">
    <property type="entry name" value="PROTEIN PHYLLO, CHLOROPLASTIC"/>
    <property type="match status" value="1"/>
</dbReference>
<dbReference type="SUPFAM" id="SSF52518">
    <property type="entry name" value="Thiamin diphosphate-binding fold (THDP-binding)"/>
    <property type="match status" value="2"/>
</dbReference>
<dbReference type="STRING" id="471514.AN477_11055"/>
<evidence type="ECO:0000259" key="8">
    <source>
        <dbReference type="Pfam" id="PF02775"/>
    </source>
</evidence>
<evidence type="ECO:0000256" key="6">
    <source>
        <dbReference type="ARBA" id="ARBA00023211"/>
    </source>
</evidence>
<evidence type="ECO:0000256" key="2">
    <source>
        <dbReference type="ARBA" id="ARBA00022679"/>
    </source>
</evidence>
<dbReference type="Gene3D" id="3.40.50.970">
    <property type="match status" value="2"/>
</dbReference>
<dbReference type="EC" id="2.2.1.9" evidence="7"/>
<comment type="catalytic activity">
    <reaction evidence="7">
        <text>isochorismate + 2-oxoglutarate + H(+) = 5-enolpyruvoyl-6-hydroxy-2-succinyl-cyclohex-3-ene-1-carboxylate + CO2</text>
        <dbReference type="Rhea" id="RHEA:25593"/>
        <dbReference type="ChEBI" id="CHEBI:15378"/>
        <dbReference type="ChEBI" id="CHEBI:16526"/>
        <dbReference type="ChEBI" id="CHEBI:16810"/>
        <dbReference type="ChEBI" id="CHEBI:29780"/>
        <dbReference type="ChEBI" id="CHEBI:58818"/>
        <dbReference type="EC" id="2.2.1.9"/>
    </reaction>
</comment>
<comment type="caution">
    <text evidence="11">The sequence shown here is derived from an EMBL/GenBank/DDBJ whole genome shotgun (WGS) entry which is preliminary data.</text>
</comment>
<feature type="domain" description="Thiamine pyrophosphate enzyme N-terminal TPP-binding" evidence="9">
    <location>
        <begin position="8"/>
        <end position="120"/>
    </location>
</feature>
<keyword evidence="3 7" id="KW-0479">Metal-binding</keyword>
<dbReference type="InterPro" id="IPR029061">
    <property type="entry name" value="THDP-binding"/>
</dbReference>
<evidence type="ECO:0000256" key="3">
    <source>
        <dbReference type="ARBA" id="ARBA00022723"/>
    </source>
</evidence>
<dbReference type="CDD" id="cd02009">
    <property type="entry name" value="TPP_SHCHC_synthase"/>
    <property type="match status" value="1"/>
</dbReference>
<dbReference type="Pfam" id="PF02776">
    <property type="entry name" value="TPP_enzyme_N"/>
    <property type="match status" value="1"/>
</dbReference>
<dbReference type="SUPFAM" id="SSF52467">
    <property type="entry name" value="DHS-like NAD/FAD-binding domain"/>
    <property type="match status" value="1"/>
</dbReference>
<keyword evidence="6 7" id="KW-0464">Manganese</keyword>
<keyword evidence="2 7" id="KW-0808">Transferase</keyword>
<comment type="cofactor">
    <cofactor evidence="7">
        <name>Mg(2+)</name>
        <dbReference type="ChEBI" id="CHEBI:18420"/>
    </cofactor>
    <cofactor evidence="7">
        <name>Mn(2+)</name>
        <dbReference type="ChEBI" id="CHEBI:29035"/>
    </cofactor>
</comment>
<evidence type="ECO:0000256" key="4">
    <source>
        <dbReference type="ARBA" id="ARBA00022842"/>
    </source>
</evidence>
<dbReference type="GO" id="GO:0000287">
    <property type="term" value="F:magnesium ion binding"/>
    <property type="evidence" value="ECO:0007669"/>
    <property type="project" value="UniProtKB-UniRule"/>
</dbReference>
<dbReference type="UniPathway" id="UPA01057">
    <property type="reaction ID" value="UER00164"/>
</dbReference>
<keyword evidence="12" id="KW-1185">Reference proteome</keyword>
<comment type="pathway">
    <text evidence="7">Quinol/quinone metabolism; menaquinone biosynthesis.</text>
</comment>
<evidence type="ECO:0000256" key="5">
    <source>
        <dbReference type="ARBA" id="ARBA00023052"/>
    </source>
</evidence>
<dbReference type="GO" id="GO:0030976">
    <property type="term" value="F:thiamine pyrophosphate binding"/>
    <property type="evidence" value="ECO:0007669"/>
    <property type="project" value="UniProtKB-UniRule"/>
</dbReference>
<proteinExistence type="inferred from homology"/>
<evidence type="ECO:0000256" key="1">
    <source>
        <dbReference type="ARBA" id="ARBA00022428"/>
    </source>
</evidence>
<dbReference type="PIRSF" id="PIRSF004983">
    <property type="entry name" value="MenD"/>
    <property type="match status" value="1"/>
</dbReference>
<dbReference type="InterPro" id="IPR029035">
    <property type="entry name" value="DHS-like_NAD/FAD-binding_dom"/>
</dbReference>
<comment type="pathway">
    <text evidence="7">Quinol/quinone metabolism; 1,4-dihydroxy-2-naphthoate biosynthesis; 1,4-dihydroxy-2-naphthoate from chorismate: step 2/7.</text>
</comment>
<dbReference type="EMBL" id="LJCO01000046">
    <property type="protein sequence ID" value="KPV43695.1"/>
    <property type="molecule type" value="Genomic_DNA"/>
</dbReference>
<keyword evidence="4 7" id="KW-0460">Magnesium</keyword>
<dbReference type="PATRIC" id="fig|471514.4.peg.2015"/>
<evidence type="ECO:0000259" key="9">
    <source>
        <dbReference type="Pfam" id="PF02776"/>
    </source>
</evidence>
<feature type="domain" description="Thiamine pyrophosphate enzyme TPP-binding" evidence="8">
    <location>
        <begin position="460"/>
        <end position="573"/>
    </location>
</feature>
<dbReference type="InterPro" id="IPR032264">
    <property type="entry name" value="MenD_middle"/>
</dbReference>
<comment type="function">
    <text evidence="7">Catalyzes the thiamine diphosphate-dependent decarboxylation of 2-oxoglutarate and the subsequent addition of the resulting succinic semialdehyde-thiamine pyrophosphate anion to isochorismate to yield 2-succinyl-5-enolpyruvyl-6-hydroxy-3-cyclohexene-1-carboxylate (SEPHCHC).</text>
</comment>
<evidence type="ECO:0000256" key="7">
    <source>
        <dbReference type="HAMAP-Rule" id="MF_01659"/>
    </source>
</evidence>
<dbReference type="OrthoDB" id="9791859at2"/>
<dbReference type="AlphaFoldDB" id="A0A0P9CD83"/>
<accession>A0A0P9CD83</accession>
<feature type="domain" description="Menaquinone biosynthesis protein MenD middle" evidence="10">
    <location>
        <begin position="227"/>
        <end position="389"/>
    </location>
</feature>
<dbReference type="NCBIfam" id="TIGR00173">
    <property type="entry name" value="menD"/>
    <property type="match status" value="1"/>
</dbReference>
<dbReference type="GO" id="GO:0009234">
    <property type="term" value="P:menaquinone biosynthetic process"/>
    <property type="evidence" value="ECO:0007669"/>
    <property type="project" value="UniProtKB-UniRule"/>
</dbReference>
<protein>
    <recommendedName>
        <fullName evidence="7">2-succinyl-5-enolpyruvyl-6-hydroxy-3-cyclohexene-1-carboxylate synthase</fullName>
        <shortName evidence="7">SEPHCHC synthase</shortName>
        <ecNumber evidence="7">2.2.1.9</ecNumber>
    </recommendedName>
    <alternativeName>
        <fullName evidence="7">Menaquinone biosynthesis protein MenD</fullName>
    </alternativeName>
</protein>
<organism evidence="11 12">
    <name type="scientific">Alicyclobacillus ferrooxydans</name>
    <dbReference type="NCBI Taxonomy" id="471514"/>
    <lineage>
        <taxon>Bacteria</taxon>
        <taxon>Bacillati</taxon>
        <taxon>Bacillota</taxon>
        <taxon>Bacilli</taxon>
        <taxon>Bacillales</taxon>
        <taxon>Alicyclobacillaceae</taxon>
        <taxon>Alicyclobacillus</taxon>
    </lineage>
</organism>
<dbReference type="RefSeq" id="WP_054969222.1">
    <property type="nucleotide sequence ID" value="NZ_LJCO01000046.1"/>
</dbReference>
<dbReference type="GO" id="GO:0030145">
    <property type="term" value="F:manganese ion binding"/>
    <property type="evidence" value="ECO:0007669"/>
    <property type="project" value="UniProtKB-UniRule"/>
</dbReference>
<dbReference type="Pfam" id="PF16582">
    <property type="entry name" value="TPP_enzyme_M_2"/>
    <property type="match status" value="1"/>
</dbReference>
<evidence type="ECO:0000259" key="10">
    <source>
        <dbReference type="Pfam" id="PF16582"/>
    </source>
</evidence>
<comment type="cofactor">
    <cofactor evidence="7">
        <name>thiamine diphosphate</name>
        <dbReference type="ChEBI" id="CHEBI:58937"/>
    </cofactor>
    <text evidence="7">Binds 1 thiamine pyrophosphate per subunit.</text>
</comment>
<dbReference type="Proteomes" id="UP000050482">
    <property type="component" value="Unassembled WGS sequence"/>
</dbReference>
<dbReference type="InterPro" id="IPR004433">
    <property type="entry name" value="MenaQ_synth_MenD"/>
</dbReference>
<dbReference type="Gene3D" id="3.40.50.1220">
    <property type="entry name" value="TPP-binding domain"/>
    <property type="match status" value="1"/>
</dbReference>
<dbReference type="CDD" id="cd07037">
    <property type="entry name" value="TPP_PYR_MenD"/>
    <property type="match status" value="1"/>
</dbReference>
<keyword evidence="1 7" id="KW-0474">Menaquinone biosynthesis</keyword>
<comment type="subunit">
    <text evidence="7">Homodimer.</text>
</comment>